<protein>
    <submittedName>
        <fullName evidence="2">Uncharacterized protein</fullName>
    </submittedName>
</protein>
<sequence>MSYILPRIHTYATWTFLYYAAYHKTPSRFAFLLESEKSRYGRLGVAWGVAFSVVIVTRVGLLVVGTA</sequence>
<organism evidence="2 3">
    <name type="scientific">Amborella trichopoda</name>
    <dbReference type="NCBI Taxonomy" id="13333"/>
    <lineage>
        <taxon>Eukaryota</taxon>
        <taxon>Viridiplantae</taxon>
        <taxon>Streptophyta</taxon>
        <taxon>Embryophyta</taxon>
        <taxon>Tracheophyta</taxon>
        <taxon>Spermatophyta</taxon>
        <taxon>Magnoliopsida</taxon>
        <taxon>Amborellales</taxon>
        <taxon>Amborellaceae</taxon>
        <taxon>Amborella</taxon>
    </lineage>
</organism>
<keyword evidence="3" id="KW-1185">Reference proteome</keyword>
<evidence type="ECO:0000313" key="3">
    <source>
        <dbReference type="Proteomes" id="UP000017836"/>
    </source>
</evidence>
<keyword evidence="1" id="KW-0812">Transmembrane</keyword>
<evidence type="ECO:0000313" key="2">
    <source>
        <dbReference type="EMBL" id="ERN16948.1"/>
    </source>
</evidence>
<reference evidence="3" key="1">
    <citation type="journal article" date="2013" name="Science">
        <title>The Amborella genome and the evolution of flowering plants.</title>
        <authorList>
            <consortium name="Amborella Genome Project"/>
        </authorList>
    </citation>
    <scope>NUCLEOTIDE SEQUENCE [LARGE SCALE GENOMIC DNA]</scope>
</reference>
<evidence type="ECO:0000256" key="1">
    <source>
        <dbReference type="SAM" id="Phobius"/>
    </source>
</evidence>
<keyword evidence="1" id="KW-0472">Membrane</keyword>
<accession>U5D972</accession>
<dbReference type="Proteomes" id="UP000017836">
    <property type="component" value="Unassembled WGS sequence"/>
</dbReference>
<proteinExistence type="predicted"/>
<feature type="transmembrane region" description="Helical" evidence="1">
    <location>
        <begin position="43"/>
        <end position="64"/>
    </location>
</feature>
<dbReference type="Gramene" id="ERN16948">
    <property type="protein sequence ID" value="ERN16948"/>
    <property type="gene ID" value="AMTR_s00057p00191600"/>
</dbReference>
<dbReference type="EMBL" id="KI392405">
    <property type="protein sequence ID" value="ERN16948.1"/>
    <property type="molecule type" value="Genomic_DNA"/>
</dbReference>
<dbReference type="AlphaFoldDB" id="U5D972"/>
<keyword evidence="1" id="KW-1133">Transmembrane helix</keyword>
<dbReference type="HOGENOM" id="CLU_2815816_0_0_1"/>
<name>U5D972_AMBTC</name>
<gene>
    <name evidence="2" type="ORF">AMTR_s00057p00191600</name>
</gene>